<feature type="domain" description="Protein kinase" evidence="1">
    <location>
        <begin position="31"/>
        <end position="163"/>
    </location>
</feature>
<accession>A0A8J5I948</accession>
<dbReference type="EMBL" id="JAENGY010001862">
    <property type="protein sequence ID" value="KAG6946545.1"/>
    <property type="molecule type" value="Genomic_DNA"/>
</dbReference>
<dbReference type="GO" id="GO:0005524">
    <property type="term" value="F:ATP binding"/>
    <property type="evidence" value="ECO:0007669"/>
    <property type="project" value="InterPro"/>
</dbReference>
<dbReference type="GO" id="GO:0004674">
    <property type="term" value="F:protein serine/threonine kinase activity"/>
    <property type="evidence" value="ECO:0007669"/>
    <property type="project" value="TreeGrafter"/>
</dbReference>
<dbReference type="InterPro" id="IPR001245">
    <property type="entry name" value="Ser-Thr/Tyr_kinase_cat_dom"/>
</dbReference>
<protein>
    <recommendedName>
        <fullName evidence="1">Protein kinase domain-containing protein</fullName>
    </recommendedName>
</protein>
<organism evidence="2 3">
    <name type="scientific">Phytophthora aleatoria</name>
    <dbReference type="NCBI Taxonomy" id="2496075"/>
    <lineage>
        <taxon>Eukaryota</taxon>
        <taxon>Sar</taxon>
        <taxon>Stramenopiles</taxon>
        <taxon>Oomycota</taxon>
        <taxon>Peronosporomycetes</taxon>
        <taxon>Peronosporales</taxon>
        <taxon>Peronosporaceae</taxon>
        <taxon>Phytophthora</taxon>
    </lineage>
</organism>
<dbReference type="InterPro" id="IPR000719">
    <property type="entry name" value="Prot_kinase_dom"/>
</dbReference>
<keyword evidence="3" id="KW-1185">Reference proteome</keyword>
<dbReference type="PROSITE" id="PS50011">
    <property type="entry name" value="PROTEIN_KINASE_DOM"/>
    <property type="match status" value="1"/>
</dbReference>
<dbReference type="Proteomes" id="UP000709295">
    <property type="component" value="Unassembled WGS sequence"/>
</dbReference>
<evidence type="ECO:0000313" key="3">
    <source>
        <dbReference type="Proteomes" id="UP000709295"/>
    </source>
</evidence>
<dbReference type="PANTHER" id="PTHR44329">
    <property type="entry name" value="SERINE/THREONINE-PROTEIN KINASE TNNI3K-RELATED"/>
    <property type="match status" value="1"/>
</dbReference>
<sequence length="163" mass="17964">METLSSSGGTVVSKLWDDEAIIAARIPREKVIVVHLINRGGFGEVYSGTYNGQPVTIKMLLPELKKSLTQVNAFLSEIKLMAALDRLHIVQLIGVAWDSLADLCVVTEYLIIDLKALLAKFQEQHLPVGFDHEKIKGGASCRPRFNVLAFVCPSSHPSRPQVQ</sequence>
<dbReference type="InterPro" id="IPR051681">
    <property type="entry name" value="Ser/Thr_Kinases-Pseudokinases"/>
</dbReference>
<proteinExistence type="predicted"/>
<comment type="caution">
    <text evidence="2">The sequence shown here is derived from an EMBL/GenBank/DDBJ whole genome shotgun (WGS) entry which is preliminary data.</text>
</comment>
<name>A0A8J5I948_9STRA</name>
<reference evidence="2" key="1">
    <citation type="submission" date="2021-01" db="EMBL/GenBank/DDBJ databases">
        <title>Phytophthora aleatoria, a newly-described species from Pinus radiata is distinct from Phytophthora cactorum isolates based on comparative genomics.</title>
        <authorList>
            <person name="Mcdougal R."/>
            <person name="Panda P."/>
            <person name="Williams N."/>
            <person name="Studholme D.J."/>
        </authorList>
    </citation>
    <scope>NUCLEOTIDE SEQUENCE</scope>
    <source>
        <strain evidence="2">NZFS 4037</strain>
    </source>
</reference>
<dbReference type="AlphaFoldDB" id="A0A8J5I948"/>
<dbReference type="PANTHER" id="PTHR44329:SF214">
    <property type="entry name" value="PROTEIN KINASE DOMAIN-CONTAINING PROTEIN"/>
    <property type="match status" value="1"/>
</dbReference>
<gene>
    <name evidence="2" type="ORF">JG688_00015996</name>
</gene>
<evidence type="ECO:0000313" key="2">
    <source>
        <dbReference type="EMBL" id="KAG6946545.1"/>
    </source>
</evidence>
<dbReference type="Pfam" id="PF07714">
    <property type="entry name" value="PK_Tyr_Ser-Thr"/>
    <property type="match status" value="1"/>
</dbReference>
<evidence type="ECO:0000259" key="1">
    <source>
        <dbReference type="PROSITE" id="PS50011"/>
    </source>
</evidence>